<gene>
    <name evidence="1" type="ORF">ZOSMA_121G00190</name>
</gene>
<name>A0A0K9Q319_ZOSMR</name>
<proteinExistence type="predicted"/>
<keyword evidence="2" id="KW-1185">Reference proteome</keyword>
<dbReference type="AlphaFoldDB" id="A0A0K9Q319"/>
<accession>A0A0K9Q319</accession>
<evidence type="ECO:0000313" key="1">
    <source>
        <dbReference type="EMBL" id="KMZ74845.1"/>
    </source>
</evidence>
<comment type="caution">
    <text evidence="1">The sequence shown here is derived from an EMBL/GenBank/DDBJ whole genome shotgun (WGS) entry which is preliminary data.</text>
</comment>
<organism evidence="1 2">
    <name type="scientific">Zostera marina</name>
    <name type="common">Eelgrass</name>
    <dbReference type="NCBI Taxonomy" id="29655"/>
    <lineage>
        <taxon>Eukaryota</taxon>
        <taxon>Viridiplantae</taxon>
        <taxon>Streptophyta</taxon>
        <taxon>Embryophyta</taxon>
        <taxon>Tracheophyta</taxon>
        <taxon>Spermatophyta</taxon>
        <taxon>Magnoliopsida</taxon>
        <taxon>Liliopsida</taxon>
        <taxon>Zosteraceae</taxon>
        <taxon>Zostera</taxon>
    </lineage>
</organism>
<sequence>MGSWLISFSTTSLHDFSSVQFSFSSVQFSKVGMSMMEKQGTCITPIRTCSLCWFRGMLFVCHFSPS</sequence>
<protein>
    <submittedName>
        <fullName evidence="1">Uncharacterized protein</fullName>
    </submittedName>
</protein>
<dbReference type="Proteomes" id="UP000036987">
    <property type="component" value="Unassembled WGS sequence"/>
</dbReference>
<dbReference type="EMBL" id="LFYR01000235">
    <property type="protein sequence ID" value="KMZ74845.1"/>
    <property type="molecule type" value="Genomic_DNA"/>
</dbReference>
<evidence type="ECO:0000313" key="2">
    <source>
        <dbReference type="Proteomes" id="UP000036987"/>
    </source>
</evidence>
<reference evidence="2" key="1">
    <citation type="journal article" date="2016" name="Nature">
        <title>The genome of the seagrass Zostera marina reveals angiosperm adaptation to the sea.</title>
        <authorList>
            <person name="Olsen J.L."/>
            <person name="Rouze P."/>
            <person name="Verhelst B."/>
            <person name="Lin Y.-C."/>
            <person name="Bayer T."/>
            <person name="Collen J."/>
            <person name="Dattolo E."/>
            <person name="De Paoli E."/>
            <person name="Dittami S."/>
            <person name="Maumus F."/>
            <person name="Michel G."/>
            <person name="Kersting A."/>
            <person name="Lauritano C."/>
            <person name="Lohaus R."/>
            <person name="Toepel M."/>
            <person name="Tonon T."/>
            <person name="Vanneste K."/>
            <person name="Amirebrahimi M."/>
            <person name="Brakel J."/>
            <person name="Bostroem C."/>
            <person name="Chovatia M."/>
            <person name="Grimwood J."/>
            <person name="Jenkins J.W."/>
            <person name="Jueterbock A."/>
            <person name="Mraz A."/>
            <person name="Stam W.T."/>
            <person name="Tice H."/>
            <person name="Bornberg-Bauer E."/>
            <person name="Green P.J."/>
            <person name="Pearson G.A."/>
            <person name="Procaccini G."/>
            <person name="Duarte C.M."/>
            <person name="Schmutz J."/>
            <person name="Reusch T.B.H."/>
            <person name="Van de Peer Y."/>
        </authorList>
    </citation>
    <scope>NUCLEOTIDE SEQUENCE [LARGE SCALE GENOMIC DNA]</scope>
    <source>
        <strain evidence="2">cv. Finnish</strain>
    </source>
</reference>